<evidence type="ECO:0000313" key="2">
    <source>
        <dbReference type="EMBL" id="AGI72102.1"/>
    </source>
</evidence>
<keyword evidence="3" id="KW-1185">Reference proteome</keyword>
<evidence type="ECO:0000313" key="3">
    <source>
        <dbReference type="Proteomes" id="UP000004688"/>
    </source>
</evidence>
<protein>
    <recommendedName>
        <fullName evidence="1">Flavodoxin domain-containing protein</fullName>
    </recommendedName>
</protein>
<dbReference type="InterPro" id="IPR052200">
    <property type="entry name" value="Protoporphyrinogen_IX_DH"/>
</dbReference>
<organism evidence="2 3">
    <name type="scientific">Octadecabacter arcticus 238</name>
    <dbReference type="NCBI Taxonomy" id="391616"/>
    <lineage>
        <taxon>Bacteria</taxon>
        <taxon>Pseudomonadati</taxon>
        <taxon>Pseudomonadota</taxon>
        <taxon>Alphaproteobacteria</taxon>
        <taxon>Rhodobacterales</taxon>
        <taxon>Roseobacteraceae</taxon>
        <taxon>Octadecabacter</taxon>
    </lineage>
</organism>
<dbReference type="STRING" id="391616.OA238_c19990"/>
<dbReference type="SUPFAM" id="SSF52218">
    <property type="entry name" value="Flavoproteins"/>
    <property type="match status" value="1"/>
</dbReference>
<dbReference type="InterPro" id="IPR029039">
    <property type="entry name" value="Flavoprotein-like_sf"/>
</dbReference>
<dbReference type="Proteomes" id="UP000004688">
    <property type="component" value="Chromosome"/>
</dbReference>
<feature type="domain" description="Flavodoxin" evidence="1">
    <location>
        <begin position="4"/>
        <end position="143"/>
    </location>
</feature>
<dbReference type="InterPro" id="IPR026816">
    <property type="entry name" value="Flavodoxin_dom"/>
</dbReference>
<dbReference type="Gene3D" id="3.40.50.360">
    <property type="match status" value="1"/>
</dbReference>
<dbReference type="Pfam" id="PF12724">
    <property type="entry name" value="Flavodoxin_5"/>
    <property type="match status" value="1"/>
</dbReference>
<evidence type="ECO:0000259" key="1">
    <source>
        <dbReference type="Pfam" id="PF12724"/>
    </source>
</evidence>
<dbReference type="OrthoDB" id="9795729at2"/>
<dbReference type="AlphaFoldDB" id="M9RIT2"/>
<dbReference type="GO" id="GO:0010181">
    <property type="term" value="F:FMN binding"/>
    <property type="evidence" value="ECO:0007669"/>
    <property type="project" value="TreeGrafter"/>
</dbReference>
<sequence length="180" mass="20018">MKVLIIFETVEGQTRKIVGAIENQVRSAGHDVQLFDTNDRLAALSFDGIDKVVLAAPVHERRHPAGFEVLVGASRDALRARDTLLISVSLKAAFPEGREEAQDYLIEMKMRTGFEPDKEMLLAGAVRTASYGYFESQIVQNVALEGREIELVDGVCEFTDWGALREDVDEFLFGQPSDRS</sequence>
<dbReference type="EMBL" id="CP003742">
    <property type="protein sequence ID" value="AGI72102.1"/>
    <property type="molecule type" value="Genomic_DNA"/>
</dbReference>
<name>M9RIT2_9RHOB</name>
<dbReference type="eggNOG" id="COG4635">
    <property type="taxonomic scope" value="Bacteria"/>
</dbReference>
<dbReference type="HOGENOM" id="CLU_094839_0_0_5"/>
<accession>M9RIT2</accession>
<dbReference type="GO" id="GO:0006783">
    <property type="term" value="P:heme biosynthetic process"/>
    <property type="evidence" value="ECO:0007669"/>
    <property type="project" value="TreeGrafter"/>
</dbReference>
<dbReference type="RefSeq" id="WP_015495220.1">
    <property type="nucleotide sequence ID" value="NC_020908.1"/>
</dbReference>
<dbReference type="PANTHER" id="PTHR38030">
    <property type="entry name" value="PROTOPORPHYRINOGEN IX DEHYDROGENASE [MENAQUINONE]"/>
    <property type="match status" value="1"/>
</dbReference>
<proteinExistence type="predicted"/>
<dbReference type="PANTHER" id="PTHR38030:SF2">
    <property type="entry name" value="PROTOPORPHYRINOGEN IX DEHYDROGENASE [QUINONE]"/>
    <property type="match status" value="1"/>
</dbReference>
<reference evidence="2 3" key="1">
    <citation type="journal article" date="2013" name="PLoS ONE">
        <title>Poles Apart: Arctic and Antarctic Octadecabacter strains Share High Genome Plasticity and a New Type of Xanthorhodopsin.</title>
        <authorList>
            <person name="Vollmers J."/>
            <person name="Voget S."/>
            <person name="Dietrich S."/>
            <person name="Gollnow K."/>
            <person name="Smits M."/>
            <person name="Meyer K."/>
            <person name="Brinkhoff T."/>
            <person name="Simon M."/>
            <person name="Daniel R."/>
        </authorList>
    </citation>
    <scope>NUCLEOTIDE SEQUENCE [LARGE SCALE GENOMIC DNA]</scope>
    <source>
        <strain evidence="2 3">238</strain>
    </source>
</reference>
<gene>
    <name evidence="2" type="ORF">OA238_c19990</name>
</gene>
<dbReference type="KEGG" id="oar:OA238_c19990"/>
<dbReference type="GO" id="GO:0070819">
    <property type="term" value="F:menaquinone-dependent protoporphyrinogen oxidase activity"/>
    <property type="evidence" value="ECO:0007669"/>
    <property type="project" value="TreeGrafter"/>
</dbReference>